<dbReference type="OrthoDB" id="7358785at2"/>
<accession>A0A235FC01</accession>
<feature type="compositionally biased region" description="Low complexity" evidence="1">
    <location>
        <begin position="66"/>
        <end position="80"/>
    </location>
</feature>
<feature type="region of interest" description="Disordered" evidence="1">
    <location>
        <begin position="43"/>
        <end position="89"/>
    </location>
</feature>
<dbReference type="NCBIfam" id="NF040601">
    <property type="entry name" value="TerS_not_xtmA"/>
    <property type="match status" value="1"/>
</dbReference>
<dbReference type="RefSeq" id="WP_094250429.1">
    <property type="nucleotide sequence ID" value="NZ_JBHLXL010000001.1"/>
</dbReference>
<keyword evidence="4" id="KW-1185">Reference proteome</keyword>
<dbReference type="Pfam" id="PF10668">
    <property type="entry name" value="Phage_terminase"/>
    <property type="match status" value="1"/>
</dbReference>
<feature type="region of interest" description="Disordered" evidence="1">
    <location>
        <begin position="1"/>
        <end position="20"/>
    </location>
</feature>
<proteinExistence type="predicted"/>
<evidence type="ECO:0000259" key="2">
    <source>
        <dbReference type="Pfam" id="PF10668"/>
    </source>
</evidence>
<name>A0A235FC01_9BACL</name>
<dbReference type="EMBL" id="NOII01000001">
    <property type="protein sequence ID" value="OYD58467.1"/>
    <property type="molecule type" value="Genomic_DNA"/>
</dbReference>
<dbReference type="Proteomes" id="UP000215059">
    <property type="component" value="Unassembled WGS sequence"/>
</dbReference>
<feature type="domain" description="PBSX phage terminase small subunit-like N-terminal" evidence="2">
    <location>
        <begin position="1"/>
        <end position="66"/>
    </location>
</feature>
<dbReference type="AlphaFoldDB" id="A0A235FC01"/>
<sequence>MPRARDPNRDKAREIWEASKGKKKLKDIAADLGVSDTQIRKWKSQDKWEQGKGNVTNSKRNVTNVKKSGGQPGNKGNQNPVSKFPKRNKAAEKHGIFSKYLPPETLEIMELVNNRSPADLIWDQIQIQYAAIIRAQHIMFVADKNDMAKERSQVGWGDSGSDKYDIQFAWDRHATFLNAQSRAMSELRGLIKQFDEMAHVHDERRLKLEQMRLNIEKTKADIDKASDDDKPIEIIIKRKSQT</sequence>
<reference evidence="3 4" key="1">
    <citation type="submission" date="2017-07" db="EMBL/GenBank/DDBJ databases">
        <title>Fictibacillus sp. nov. GDSW-R2A3 Genome sequencing and assembly.</title>
        <authorList>
            <person name="Mayilraj S."/>
        </authorList>
    </citation>
    <scope>NUCLEOTIDE SEQUENCE [LARGE SCALE GENOMIC DNA]</scope>
    <source>
        <strain evidence="3 4">GDSW-R2A3</strain>
    </source>
</reference>
<evidence type="ECO:0000256" key="1">
    <source>
        <dbReference type="SAM" id="MobiDB-lite"/>
    </source>
</evidence>
<comment type="caution">
    <text evidence="3">The sequence shown here is derived from an EMBL/GenBank/DDBJ whole genome shotgun (WGS) entry which is preliminary data.</text>
</comment>
<dbReference type="InterPro" id="IPR018925">
    <property type="entry name" value="XtmA-like_N"/>
</dbReference>
<evidence type="ECO:0000313" key="4">
    <source>
        <dbReference type="Proteomes" id="UP000215059"/>
    </source>
</evidence>
<protein>
    <recommendedName>
        <fullName evidence="2">PBSX phage terminase small subunit-like N-terminal domain-containing protein</fullName>
    </recommendedName>
</protein>
<evidence type="ECO:0000313" key="3">
    <source>
        <dbReference type="EMBL" id="OYD58467.1"/>
    </source>
</evidence>
<organism evidence="3 4">
    <name type="scientific">Fictibacillus aquaticus</name>
    <dbReference type="NCBI Taxonomy" id="2021314"/>
    <lineage>
        <taxon>Bacteria</taxon>
        <taxon>Bacillati</taxon>
        <taxon>Bacillota</taxon>
        <taxon>Bacilli</taxon>
        <taxon>Bacillales</taxon>
        <taxon>Fictibacillaceae</taxon>
        <taxon>Fictibacillus</taxon>
    </lineage>
</organism>
<gene>
    <name evidence="3" type="ORF">CGZ90_00770</name>
</gene>
<feature type="compositionally biased region" description="Polar residues" evidence="1">
    <location>
        <begin position="53"/>
        <end position="65"/>
    </location>
</feature>